<gene>
    <name evidence="5" type="ORF">Poly59_15120</name>
</gene>
<sequence length="293" mass="33037">MALATVVIASRNRKDELLCALKSCVSQTTLPEIIVVDDGSSDGTSESVRQFFPKVRLIRHERSVGYISSRNEGALAASGEYVFSIDDDAEFSARDTIAETLADFTEECIGAVAIPYVEPAYSDEVRQFSPTQTEAMITNTFKGTAYAVDRKLFLKLGGFRDSLLHQGEESDYCIRMLEQGYYVRLGTAAPITHNESPKRNSVRMDYYGVRNAILFIWQNVPASMFVPFLFGTTIRCMTWTGRPRRIFVRALGVLGGLFEFLRSSREPVSNTTFCLFRELRKKPKSLRELKNLK</sequence>
<evidence type="ECO:0000313" key="6">
    <source>
        <dbReference type="Proteomes" id="UP000317977"/>
    </source>
</evidence>
<evidence type="ECO:0000259" key="4">
    <source>
        <dbReference type="Pfam" id="PF00535"/>
    </source>
</evidence>
<feature type="domain" description="Glycosyltransferase 2-like" evidence="4">
    <location>
        <begin position="5"/>
        <end position="125"/>
    </location>
</feature>
<comment type="similarity">
    <text evidence="1">Belongs to the glycosyltransferase 2 family.</text>
</comment>
<keyword evidence="3 5" id="KW-0808">Transferase</keyword>
<dbReference type="Pfam" id="PF00535">
    <property type="entry name" value="Glycos_transf_2"/>
    <property type="match status" value="1"/>
</dbReference>
<evidence type="ECO:0000256" key="3">
    <source>
        <dbReference type="ARBA" id="ARBA00022679"/>
    </source>
</evidence>
<dbReference type="InterPro" id="IPR029044">
    <property type="entry name" value="Nucleotide-diphossugar_trans"/>
</dbReference>
<dbReference type="InterPro" id="IPR001173">
    <property type="entry name" value="Glyco_trans_2-like"/>
</dbReference>
<dbReference type="Proteomes" id="UP000317977">
    <property type="component" value="Unassembled WGS sequence"/>
</dbReference>
<evidence type="ECO:0000256" key="1">
    <source>
        <dbReference type="ARBA" id="ARBA00006739"/>
    </source>
</evidence>
<protein>
    <submittedName>
        <fullName evidence="5">Putative glycosyl transferase</fullName>
    </submittedName>
</protein>
<keyword evidence="2" id="KW-0328">Glycosyltransferase</keyword>
<reference evidence="5 6" key="1">
    <citation type="submission" date="2019-02" db="EMBL/GenBank/DDBJ databases">
        <title>Deep-cultivation of Planctomycetes and their phenomic and genomic characterization uncovers novel biology.</title>
        <authorList>
            <person name="Wiegand S."/>
            <person name="Jogler M."/>
            <person name="Boedeker C."/>
            <person name="Pinto D."/>
            <person name="Vollmers J."/>
            <person name="Rivas-Marin E."/>
            <person name="Kohn T."/>
            <person name="Peeters S.H."/>
            <person name="Heuer A."/>
            <person name="Rast P."/>
            <person name="Oberbeckmann S."/>
            <person name="Bunk B."/>
            <person name="Jeske O."/>
            <person name="Meyerdierks A."/>
            <person name="Storesund J.E."/>
            <person name="Kallscheuer N."/>
            <person name="Luecker S."/>
            <person name="Lage O.M."/>
            <person name="Pohl T."/>
            <person name="Merkel B.J."/>
            <person name="Hornburger P."/>
            <person name="Mueller R.-W."/>
            <person name="Bruemmer F."/>
            <person name="Labrenz M."/>
            <person name="Spormann A.M."/>
            <person name="Op Den Camp H."/>
            <person name="Overmann J."/>
            <person name="Amann R."/>
            <person name="Jetten M.S.M."/>
            <person name="Mascher T."/>
            <person name="Medema M.H."/>
            <person name="Devos D.P."/>
            <person name="Kaster A.-K."/>
            <person name="Ovreas L."/>
            <person name="Rohde M."/>
            <person name="Galperin M.Y."/>
            <person name="Jogler C."/>
        </authorList>
    </citation>
    <scope>NUCLEOTIDE SEQUENCE [LARGE SCALE GENOMIC DNA]</scope>
    <source>
        <strain evidence="5 6">Poly59</strain>
    </source>
</reference>
<dbReference type="Gene3D" id="3.90.550.10">
    <property type="entry name" value="Spore Coat Polysaccharide Biosynthesis Protein SpsA, Chain A"/>
    <property type="match status" value="1"/>
</dbReference>
<evidence type="ECO:0000313" key="5">
    <source>
        <dbReference type="EMBL" id="TWU55215.1"/>
    </source>
</evidence>
<dbReference type="SUPFAM" id="SSF53448">
    <property type="entry name" value="Nucleotide-diphospho-sugar transferases"/>
    <property type="match status" value="1"/>
</dbReference>
<comment type="caution">
    <text evidence="5">The sequence shown here is derived from an EMBL/GenBank/DDBJ whole genome shotgun (WGS) entry which is preliminary data.</text>
</comment>
<proteinExistence type="inferred from homology"/>
<dbReference type="PANTHER" id="PTHR43179:SF12">
    <property type="entry name" value="GALACTOFURANOSYLTRANSFERASE GLFT2"/>
    <property type="match status" value="1"/>
</dbReference>
<dbReference type="AlphaFoldDB" id="A0A5C6F282"/>
<evidence type="ECO:0000256" key="2">
    <source>
        <dbReference type="ARBA" id="ARBA00022676"/>
    </source>
</evidence>
<dbReference type="OrthoDB" id="9772170at2"/>
<dbReference type="GO" id="GO:0016757">
    <property type="term" value="F:glycosyltransferase activity"/>
    <property type="evidence" value="ECO:0007669"/>
    <property type="project" value="UniProtKB-KW"/>
</dbReference>
<organism evidence="5 6">
    <name type="scientific">Rubripirellula reticaptiva</name>
    <dbReference type="NCBI Taxonomy" id="2528013"/>
    <lineage>
        <taxon>Bacteria</taxon>
        <taxon>Pseudomonadati</taxon>
        <taxon>Planctomycetota</taxon>
        <taxon>Planctomycetia</taxon>
        <taxon>Pirellulales</taxon>
        <taxon>Pirellulaceae</taxon>
        <taxon>Rubripirellula</taxon>
    </lineage>
</organism>
<dbReference type="EMBL" id="SJPX01000002">
    <property type="protein sequence ID" value="TWU55215.1"/>
    <property type="molecule type" value="Genomic_DNA"/>
</dbReference>
<dbReference type="RefSeq" id="WP_146533446.1">
    <property type="nucleotide sequence ID" value="NZ_SJPX01000002.1"/>
</dbReference>
<accession>A0A5C6F282</accession>
<name>A0A5C6F282_9BACT</name>
<keyword evidence="6" id="KW-1185">Reference proteome</keyword>
<dbReference type="PANTHER" id="PTHR43179">
    <property type="entry name" value="RHAMNOSYLTRANSFERASE WBBL"/>
    <property type="match status" value="1"/>
</dbReference>